<dbReference type="InterPro" id="IPR043504">
    <property type="entry name" value="Peptidase_S1_PA_chymotrypsin"/>
</dbReference>
<evidence type="ECO:0008006" key="6">
    <source>
        <dbReference type="Google" id="ProtNLM"/>
    </source>
</evidence>
<dbReference type="Gene3D" id="2.40.10.10">
    <property type="entry name" value="Trypsin-like serine proteases"/>
    <property type="match status" value="2"/>
</dbReference>
<sequence>MEKRHIKRPLAMGAAAVLGFGGALIAAPGFADDKDLAPTHGVELEAFVKDLAAENDEVVGGGRDVEGNVVVYTLAGSGEPEALDAYENVEVVELKDRLQAYASTDVVGGAGYAITNEAGSMAGVCSVGFPAWSPEGEPAVFTAGHCDTTEGFRNTYLTAPSSDREGADGTLAPQPSDAGPLGPFGFTQFGGPGGSAGENEDPNSIDFAIVDVDNPDLTLHPQVTGWSDEARDADDLASDIATNITGIADPEAGPVAKSGRTTGYSEGTIELEEGWQQVALSPTDARWVHGFGAVDILGAPGDSGGAMFQGETAVGVVSGGGETSDGQQIIWGARLQDALEITAAEHGGYTIQRFLEAPELTSHSEGDEVEVGETISGTAPANTTLNLAYNPNTTLNLAYNPEAEIEVGADGTWSYEVEAPSQVPGDYDFTLQAVDGFNESAVTTVNLTVVEASQEPTPTPTPTEDPTTPTPTPTPTEDPTTPTPTPTDDPTEAPVERELAIQPERITAEDFVDAEQGVTIGARGFDEGETVTLEVVAGPESVTGIELTETADENGAAYFSVYGVNASQPEVYIGDYDVEVTGAGDGERGADPLTGSFSVVASDSGDGEGEGGGESELPRTGAELTGLGAGLLLLVAGAATVWMTTRRSTDTKA</sequence>
<feature type="region of interest" description="Disordered" evidence="1">
    <location>
        <begin position="451"/>
        <end position="493"/>
    </location>
</feature>
<dbReference type="Proteomes" id="UP000616114">
    <property type="component" value="Unassembled WGS sequence"/>
</dbReference>
<feature type="chain" id="PRO_5035272421" description="LPXTG-motif cell wall-anchored protein" evidence="3">
    <location>
        <begin position="32"/>
        <end position="653"/>
    </location>
</feature>
<gene>
    <name evidence="4" type="ORF">GCM10011333_07160</name>
</gene>
<feature type="compositionally biased region" description="Pro residues" evidence="1">
    <location>
        <begin position="457"/>
        <end position="487"/>
    </location>
</feature>
<keyword evidence="2" id="KW-0812">Transmembrane</keyword>
<feature type="signal peptide" evidence="3">
    <location>
        <begin position="1"/>
        <end position="31"/>
    </location>
</feature>
<comment type="caution">
    <text evidence="4">The sequence shown here is derived from an EMBL/GenBank/DDBJ whole genome shotgun (WGS) entry which is preliminary data.</text>
</comment>
<keyword evidence="2" id="KW-1133">Transmembrane helix</keyword>
<dbReference type="InterPro" id="IPR009003">
    <property type="entry name" value="Peptidase_S1_PA"/>
</dbReference>
<keyword evidence="3" id="KW-0732">Signal</keyword>
<keyword evidence="2" id="KW-0472">Membrane</keyword>
<dbReference type="CDD" id="cd21112">
    <property type="entry name" value="alphaLP-like"/>
    <property type="match status" value="1"/>
</dbReference>
<dbReference type="AlphaFoldDB" id="A0A8J2XJN8"/>
<evidence type="ECO:0000313" key="4">
    <source>
        <dbReference type="EMBL" id="GGA07087.1"/>
    </source>
</evidence>
<evidence type="ECO:0000256" key="2">
    <source>
        <dbReference type="SAM" id="Phobius"/>
    </source>
</evidence>
<keyword evidence="5" id="KW-1185">Reference proteome</keyword>
<feature type="transmembrane region" description="Helical" evidence="2">
    <location>
        <begin position="624"/>
        <end position="643"/>
    </location>
</feature>
<feature type="region of interest" description="Disordered" evidence="1">
    <location>
        <begin position="159"/>
        <end position="178"/>
    </location>
</feature>
<organism evidence="4 5">
    <name type="scientific">Sediminivirga luteola</name>
    <dbReference type="NCBI Taxonomy" id="1774748"/>
    <lineage>
        <taxon>Bacteria</taxon>
        <taxon>Bacillati</taxon>
        <taxon>Actinomycetota</taxon>
        <taxon>Actinomycetes</taxon>
        <taxon>Micrococcales</taxon>
        <taxon>Brevibacteriaceae</taxon>
        <taxon>Sediminivirga</taxon>
    </lineage>
</organism>
<reference evidence="4" key="1">
    <citation type="journal article" date="2014" name="Int. J. Syst. Evol. Microbiol.">
        <title>Complete genome sequence of Corynebacterium casei LMG S-19264T (=DSM 44701T), isolated from a smear-ripened cheese.</title>
        <authorList>
            <consortium name="US DOE Joint Genome Institute (JGI-PGF)"/>
            <person name="Walter F."/>
            <person name="Albersmeier A."/>
            <person name="Kalinowski J."/>
            <person name="Ruckert C."/>
        </authorList>
    </citation>
    <scope>NUCLEOTIDE SEQUENCE</scope>
    <source>
        <strain evidence="4">CGMCC 1.12785</strain>
    </source>
</reference>
<protein>
    <recommendedName>
        <fullName evidence="6">LPXTG-motif cell wall-anchored protein</fullName>
    </recommendedName>
</protein>
<accession>A0A8J2XJN8</accession>
<evidence type="ECO:0000313" key="5">
    <source>
        <dbReference type="Proteomes" id="UP000616114"/>
    </source>
</evidence>
<reference evidence="4" key="2">
    <citation type="submission" date="2020-09" db="EMBL/GenBank/DDBJ databases">
        <authorList>
            <person name="Sun Q."/>
            <person name="Zhou Y."/>
        </authorList>
    </citation>
    <scope>NUCLEOTIDE SEQUENCE</scope>
    <source>
        <strain evidence="4">CGMCC 1.12785</strain>
    </source>
</reference>
<evidence type="ECO:0000256" key="1">
    <source>
        <dbReference type="SAM" id="MobiDB-lite"/>
    </source>
</evidence>
<evidence type="ECO:0000256" key="3">
    <source>
        <dbReference type="SAM" id="SignalP"/>
    </source>
</evidence>
<feature type="region of interest" description="Disordered" evidence="1">
    <location>
        <begin position="583"/>
        <end position="621"/>
    </location>
</feature>
<dbReference type="EMBL" id="BMFY01000003">
    <property type="protein sequence ID" value="GGA07087.1"/>
    <property type="molecule type" value="Genomic_DNA"/>
</dbReference>
<dbReference type="RefSeq" id="WP_188549567.1">
    <property type="nucleotide sequence ID" value="NZ_BMFY01000003.1"/>
</dbReference>
<name>A0A8J2XJN8_9MICO</name>
<proteinExistence type="predicted"/>
<dbReference type="SUPFAM" id="SSF50494">
    <property type="entry name" value="Trypsin-like serine proteases"/>
    <property type="match status" value="1"/>
</dbReference>